<dbReference type="InterPro" id="IPR006311">
    <property type="entry name" value="TAT_signal"/>
</dbReference>
<feature type="signal peptide" evidence="2">
    <location>
        <begin position="1"/>
        <end position="28"/>
    </location>
</feature>
<dbReference type="STRING" id="1678637.AC230_12555"/>
<sequence>MRFSRRSLLLPVLLAGTAVPLAALPASAADGGRQTPPSLSLGAGPSDRQSVTVVRPSADGRTEQVPVTGAELTQYDASGGHAVLSSGGGGLKGGTSGQLRAGDVIAGPATSVTPRGALLKVKAVHPRPGGPVSVDTEPATLADALGDGKADVRVPLTAADLKVKPGGDGGKVTEGRGGGQGVRFDVDVPMPSGVKPTPGHSSALRGHLALEPEMLFSYERAHWYSVQPSRATIGMAADYDYGFAAHAEGTASYDTGRRPLHIPAAEVDVDKTVWLGPVPVVLNLKVTYFYDVSADGRITLDAEQDTKGHLEVGATYDAGRGWSALSGPEPTTTATPARVEGSATAKGGVGTHAELGLYGSAGVAADVMPYLKATVHGTAGTGDTKADRALYGGGELTGSFFAELGVFGMKVLDKTWEFPKVSYEHKLAGSGS</sequence>
<gene>
    <name evidence="3" type="ORF">AC230_12555</name>
</gene>
<comment type="caution">
    <text evidence="3">The sequence shown here is derived from an EMBL/GenBank/DDBJ whole genome shotgun (WGS) entry which is preliminary data.</text>
</comment>
<feature type="chain" id="PRO_5005532806" description="Lipoprotein" evidence="2">
    <location>
        <begin position="29"/>
        <end position="432"/>
    </location>
</feature>
<feature type="region of interest" description="Disordered" evidence="1">
    <location>
        <begin position="165"/>
        <end position="201"/>
    </location>
</feature>
<dbReference type="PROSITE" id="PS51318">
    <property type="entry name" value="TAT"/>
    <property type="match status" value="1"/>
</dbReference>
<dbReference type="AlphaFoldDB" id="A0A0K9XGI2"/>
<evidence type="ECO:0000256" key="2">
    <source>
        <dbReference type="SAM" id="SignalP"/>
    </source>
</evidence>
<dbReference type="RefSeq" id="WP_049716215.1">
    <property type="nucleotide sequence ID" value="NZ_LFXA01000007.1"/>
</dbReference>
<keyword evidence="2" id="KW-0732">Signal</keyword>
<evidence type="ECO:0000256" key="1">
    <source>
        <dbReference type="SAM" id="MobiDB-lite"/>
    </source>
</evidence>
<proteinExistence type="predicted"/>
<accession>A0A0K9XGI2</accession>
<evidence type="ECO:0000313" key="3">
    <source>
        <dbReference type="EMBL" id="KNB52353.1"/>
    </source>
</evidence>
<dbReference type="PATRIC" id="fig|1678637.3.peg.2708"/>
<evidence type="ECO:0008006" key="5">
    <source>
        <dbReference type="Google" id="ProtNLM"/>
    </source>
</evidence>
<feature type="compositionally biased region" description="Gly residues" evidence="1">
    <location>
        <begin position="166"/>
        <end position="181"/>
    </location>
</feature>
<evidence type="ECO:0000313" key="4">
    <source>
        <dbReference type="Proteomes" id="UP000037288"/>
    </source>
</evidence>
<protein>
    <recommendedName>
        <fullName evidence="5">Lipoprotein</fullName>
    </recommendedName>
</protein>
<organism evidence="3 4">
    <name type="scientific">Streptomyces caatingaensis</name>
    <dbReference type="NCBI Taxonomy" id="1678637"/>
    <lineage>
        <taxon>Bacteria</taxon>
        <taxon>Bacillati</taxon>
        <taxon>Actinomycetota</taxon>
        <taxon>Actinomycetes</taxon>
        <taxon>Kitasatosporales</taxon>
        <taxon>Streptomycetaceae</taxon>
        <taxon>Streptomyces</taxon>
    </lineage>
</organism>
<name>A0A0K9XGI2_9ACTN</name>
<reference evidence="4" key="1">
    <citation type="submission" date="2015-07" db="EMBL/GenBank/DDBJ databases">
        <title>Draft genome sequence of Streptomyces sp. CMAA 1322, a bacterium isolated from Caatinga biome, from dry forest semiarid of Brazil.</title>
        <authorList>
            <person name="Santos S.N."/>
            <person name="Gacesa R."/>
            <person name="Taketani R.G."/>
            <person name="Long P.F."/>
            <person name="Melo I.S."/>
        </authorList>
    </citation>
    <scope>NUCLEOTIDE SEQUENCE [LARGE SCALE GENOMIC DNA]</scope>
    <source>
        <strain evidence="4">CMAA 1322</strain>
    </source>
</reference>
<feature type="region of interest" description="Disordered" evidence="1">
    <location>
        <begin position="27"/>
        <end position="50"/>
    </location>
</feature>
<keyword evidence="4" id="KW-1185">Reference proteome</keyword>
<dbReference type="OrthoDB" id="4315611at2"/>
<dbReference type="Proteomes" id="UP000037288">
    <property type="component" value="Unassembled WGS sequence"/>
</dbReference>
<dbReference type="EMBL" id="LFXA01000007">
    <property type="protein sequence ID" value="KNB52353.1"/>
    <property type="molecule type" value="Genomic_DNA"/>
</dbReference>